<dbReference type="EMBL" id="QSSN01000002">
    <property type="protein sequence ID" value="RGL88809.1"/>
    <property type="molecule type" value="Genomic_DNA"/>
</dbReference>
<dbReference type="InterPro" id="IPR018357">
    <property type="entry name" value="Hexapep_transf_CS"/>
</dbReference>
<organism evidence="7 8">
    <name type="scientific">Phocaeicola vulgatus</name>
    <name type="common">Bacteroides vulgatus</name>
    <dbReference type="NCBI Taxonomy" id="821"/>
    <lineage>
        <taxon>Bacteria</taxon>
        <taxon>Pseudomonadati</taxon>
        <taxon>Bacteroidota</taxon>
        <taxon>Bacteroidia</taxon>
        <taxon>Bacteroidales</taxon>
        <taxon>Bacteroidaceae</taxon>
        <taxon>Phocaeicola</taxon>
    </lineage>
</organism>
<evidence type="ECO:0000313" key="4">
    <source>
        <dbReference type="EMBL" id="KAB6662579.1"/>
    </source>
</evidence>
<dbReference type="EMBL" id="WDAG01000003">
    <property type="protein sequence ID" value="KAB6662579.1"/>
    <property type="molecule type" value="Genomic_DNA"/>
</dbReference>
<dbReference type="InterPro" id="IPR051159">
    <property type="entry name" value="Hexapeptide_acetyltransf"/>
</dbReference>
<dbReference type="PROSITE" id="PS00101">
    <property type="entry name" value="HEXAPEP_TRANSFERASES"/>
    <property type="match status" value="1"/>
</dbReference>
<protein>
    <submittedName>
        <fullName evidence="7">Acyltransferase</fullName>
    </submittedName>
</protein>
<evidence type="ECO:0000313" key="8">
    <source>
        <dbReference type="Proteomes" id="UP000261278"/>
    </source>
</evidence>
<dbReference type="SUPFAM" id="SSF51161">
    <property type="entry name" value="Trimeric LpxA-like enzymes"/>
    <property type="match status" value="1"/>
</dbReference>
<dbReference type="Proteomes" id="UP000437380">
    <property type="component" value="Unassembled WGS sequence"/>
</dbReference>
<dbReference type="InterPro" id="IPR001451">
    <property type="entry name" value="Hexapep"/>
</dbReference>
<evidence type="ECO:0000313" key="10">
    <source>
        <dbReference type="Proteomes" id="UP000470777"/>
    </source>
</evidence>
<dbReference type="AlphaFoldDB" id="A0A3E4TCF0"/>
<accession>A0A3E4TCF0</accession>
<dbReference type="Proteomes" id="UP000261278">
    <property type="component" value="Unassembled WGS sequence"/>
</dbReference>
<evidence type="ECO:0000313" key="7">
    <source>
        <dbReference type="EMBL" id="RGL88809.1"/>
    </source>
</evidence>
<dbReference type="InterPro" id="IPR011004">
    <property type="entry name" value="Trimer_LpxA-like_sf"/>
</dbReference>
<dbReference type="Gene3D" id="2.160.10.10">
    <property type="entry name" value="Hexapeptide repeat proteins"/>
    <property type="match status" value="1"/>
</dbReference>
<dbReference type="Proteomes" id="UP000470777">
    <property type="component" value="Unassembled WGS sequence"/>
</dbReference>
<keyword evidence="2" id="KW-0677">Repeat</keyword>
<reference evidence="7 8" key="1">
    <citation type="submission" date="2018-08" db="EMBL/GenBank/DDBJ databases">
        <title>A genome reference for cultivated species of the human gut microbiota.</title>
        <authorList>
            <person name="Zou Y."/>
            <person name="Xue W."/>
            <person name="Luo G."/>
        </authorList>
    </citation>
    <scope>NUCLEOTIDE SEQUENCE [LARGE SCALE GENOMIC DNA]</scope>
    <source>
        <strain evidence="7 8">TF05-18</strain>
    </source>
</reference>
<keyword evidence="1 7" id="KW-0808">Transferase</keyword>
<reference evidence="9 10" key="2">
    <citation type="journal article" date="2019" name="Nat. Med.">
        <title>A library of human gut bacterial isolates paired with longitudinal multiomics data enables mechanistic microbiome research.</title>
        <authorList>
            <person name="Poyet M."/>
            <person name="Groussin M."/>
            <person name="Gibbons S.M."/>
            <person name="Avila-Pacheco J."/>
            <person name="Jiang X."/>
            <person name="Kearney S.M."/>
            <person name="Perrotta A.R."/>
            <person name="Berdy B."/>
            <person name="Zhao S."/>
            <person name="Lieberman T.D."/>
            <person name="Swanson P.K."/>
            <person name="Smith M."/>
            <person name="Roesemann S."/>
            <person name="Alexander J.E."/>
            <person name="Rich S.A."/>
            <person name="Livny J."/>
            <person name="Vlamakis H."/>
            <person name="Clish C."/>
            <person name="Bullock K."/>
            <person name="Deik A."/>
            <person name="Scott J."/>
            <person name="Pierce K.A."/>
            <person name="Xavier R.J."/>
            <person name="Alm E.J."/>
        </authorList>
    </citation>
    <scope>NUCLEOTIDE SEQUENCE [LARGE SCALE GENOMIC DNA]</scope>
    <source>
        <strain evidence="6 9">BIOML-A82</strain>
        <strain evidence="5 10">BIOML-A85</strain>
        <strain evidence="4 11">BIOML-A93</strain>
    </source>
</reference>
<gene>
    <name evidence="7" type="ORF">DXC44_02110</name>
    <name evidence="6" type="ORF">GAY17_03225</name>
    <name evidence="4" type="ORF">GAZ76_03875</name>
    <name evidence="5" type="ORF">GAZ92_03310</name>
</gene>
<evidence type="ECO:0000256" key="2">
    <source>
        <dbReference type="ARBA" id="ARBA00022737"/>
    </source>
</evidence>
<dbReference type="CDD" id="cd04647">
    <property type="entry name" value="LbH_MAT_like"/>
    <property type="match status" value="1"/>
</dbReference>
<keyword evidence="3 7" id="KW-0012">Acyltransferase</keyword>
<evidence type="ECO:0000313" key="6">
    <source>
        <dbReference type="EMBL" id="KAB6703007.1"/>
    </source>
</evidence>
<evidence type="ECO:0000313" key="5">
    <source>
        <dbReference type="EMBL" id="KAB6696126.1"/>
    </source>
</evidence>
<evidence type="ECO:0000313" key="11">
    <source>
        <dbReference type="Proteomes" id="UP000470952"/>
    </source>
</evidence>
<sequence>MRKLFYVFYTCWIRKNFKQMNGIVKSPIFLCGGKYISIGQNTIIGRNVCLQCWDKYKNESFYPELSIGHNSSIRDDGHITCCNKILIGNGVRIGPKVLITDNSHGASTRELLELNPIERPLFSKGPVIIEDNVWIGEKASIMPNVKIGKGAIIGANSVVTKDVSSYSIVGGNPARVLKQL</sequence>
<dbReference type="GO" id="GO:0016746">
    <property type="term" value="F:acyltransferase activity"/>
    <property type="evidence" value="ECO:0007669"/>
    <property type="project" value="UniProtKB-KW"/>
</dbReference>
<dbReference type="RefSeq" id="WP_117677865.1">
    <property type="nucleotide sequence ID" value="NZ_JABDSE010000002.1"/>
</dbReference>
<dbReference type="EMBL" id="WCZY01000003">
    <property type="protein sequence ID" value="KAB6696126.1"/>
    <property type="molecule type" value="Genomic_DNA"/>
</dbReference>
<evidence type="ECO:0000256" key="3">
    <source>
        <dbReference type="ARBA" id="ARBA00023315"/>
    </source>
</evidence>
<proteinExistence type="predicted"/>
<evidence type="ECO:0000313" key="9">
    <source>
        <dbReference type="Proteomes" id="UP000437380"/>
    </source>
</evidence>
<name>A0A3E4TCF0_PHOVU</name>
<dbReference type="Proteomes" id="UP000470952">
    <property type="component" value="Unassembled WGS sequence"/>
</dbReference>
<evidence type="ECO:0000256" key="1">
    <source>
        <dbReference type="ARBA" id="ARBA00022679"/>
    </source>
</evidence>
<comment type="caution">
    <text evidence="7">The sequence shown here is derived from an EMBL/GenBank/DDBJ whole genome shotgun (WGS) entry which is preliminary data.</text>
</comment>
<dbReference type="EMBL" id="WCZV01000003">
    <property type="protein sequence ID" value="KAB6703007.1"/>
    <property type="molecule type" value="Genomic_DNA"/>
</dbReference>
<dbReference type="PANTHER" id="PTHR23416">
    <property type="entry name" value="SIALIC ACID SYNTHASE-RELATED"/>
    <property type="match status" value="1"/>
</dbReference>
<dbReference type="Pfam" id="PF00132">
    <property type="entry name" value="Hexapep"/>
    <property type="match status" value="1"/>
</dbReference>